<dbReference type="PROSITE" id="PS50995">
    <property type="entry name" value="HTH_MARR_2"/>
    <property type="match status" value="1"/>
</dbReference>
<dbReference type="InterPro" id="IPR036388">
    <property type="entry name" value="WH-like_DNA-bd_sf"/>
</dbReference>
<dbReference type="Pfam" id="PF01047">
    <property type="entry name" value="MarR"/>
    <property type="match status" value="1"/>
</dbReference>
<dbReference type="InterPro" id="IPR036390">
    <property type="entry name" value="WH_DNA-bd_sf"/>
</dbReference>
<dbReference type="InParanoid" id="Q2LX90"/>
<dbReference type="eggNOG" id="COG1846">
    <property type="taxonomic scope" value="Bacteria"/>
</dbReference>
<keyword evidence="3" id="KW-1185">Reference proteome</keyword>
<evidence type="ECO:0000313" key="3">
    <source>
        <dbReference type="Proteomes" id="UP000001933"/>
    </source>
</evidence>
<reference evidence="2 3" key="1">
    <citation type="journal article" date="2007" name="Proc. Natl. Acad. Sci. U.S.A.">
        <title>The genome of Syntrophus aciditrophicus: life at the thermodynamic limit of microbial growth.</title>
        <authorList>
            <person name="McInerney M.J."/>
            <person name="Rohlin L."/>
            <person name="Mouttaki H."/>
            <person name="Kim U."/>
            <person name="Krupp R.S."/>
            <person name="Rios-Hernandez L."/>
            <person name="Sieber J."/>
            <person name="Struchtemeyer C.G."/>
            <person name="Bhattacharyya A."/>
            <person name="Campbell J.W."/>
            <person name="Gunsalus R.P."/>
        </authorList>
    </citation>
    <scope>NUCLEOTIDE SEQUENCE [LARGE SCALE GENOMIC DNA]</scope>
    <source>
        <strain evidence="2 3">SB</strain>
    </source>
</reference>
<dbReference type="EMBL" id="CP000252">
    <property type="protein sequence ID" value="ABC78700.1"/>
    <property type="molecule type" value="Genomic_DNA"/>
</dbReference>
<feature type="domain" description="HTH marR-type" evidence="1">
    <location>
        <begin position="12"/>
        <end position="144"/>
    </location>
</feature>
<dbReference type="STRING" id="56780.SYN_02624"/>
<dbReference type="GO" id="GO:0006950">
    <property type="term" value="P:response to stress"/>
    <property type="evidence" value="ECO:0007669"/>
    <property type="project" value="TreeGrafter"/>
</dbReference>
<dbReference type="Proteomes" id="UP000001933">
    <property type="component" value="Chromosome"/>
</dbReference>
<proteinExistence type="predicted"/>
<sequence length="166" mass="18805">MIVTTESENIYEYRIMRALRRVIRAVHIHSKKLNSEYGLTTPQLLCLHTLAESNRMTLTDLARTANLGISTANGIIDRLETKKYLTRTRCAEDHRKVYLEITPAGREIVSKAPSLLQYKLSASLAQLPEAEQTTIAESLERVVKLMEAEKLDVSANLFTGEHSYSR</sequence>
<dbReference type="AlphaFoldDB" id="Q2LX90"/>
<dbReference type="SMART" id="SM00347">
    <property type="entry name" value="HTH_MARR"/>
    <property type="match status" value="1"/>
</dbReference>
<dbReference type="InterPro" id="IPR039422">
    <property type="entry name" value="MarR/SlyA-like"/>
</dbReference>
<dbReference type="SUPFAM" id="SSF46785">
    <property type="entry name" value="Winged helix' DNA-binding domain"/>
    <property type="match status" value="1"/>
</dbReference>
<dbReference type="PANTHER" id="PTHR33164:SF89">
    <property type="entry name" value="MARR FAMILY REGULATORY PROTEIN"/>
    <property type="match status" value="1"/>
</dbReference>
<dbReference type="InterPro" id="IPR000835">
    <property type="entry name" value="HTH_MarR-typ"/>
</dbReference>
<dbReference type="PANTHER" id="PTHR33164">
    <property type="entry name" value="TRANSCRIPTIONAL REGULATOR, MARR FAMILY"/>
    <property type="match status" value="1"/>
</dbReference>
<name>Q2LX90_SYNAS</name>
<gene>
    <name evidence="2" type="ORF">SYN_02624</name>
</gene>
<dbReference type="Gene3D" id="1.10.10.10">
    <property type="entry name" value="Winged helix-like DNA-binding domain superfamily/Winged helix DNA-binding domain"/>
    <property type="match status" value="1"/>
</dbReference>
<accession>Q2LX90</accession>
<evidence type="ECO:0000259" key="1">
    <source>
        <dbReference type="PROSITE" id="PS50995"/>
    </source>
</evidence>
<dbReference type="KEGG" id="sat:SYN_02624"/>
<organism evidence="2 3">
    <name type="scientific">Syntrophus aciditrophicus (strain SB)</name>
    <dbReference type="NCBI Taxonomy" id="56780"/>
    <lineage>
        <taxon>Bacteria</taxon>
        <taxon>Pseudomonadati</taxon>
        <taxon>Thermodesulfobacteriota</taxon>
        <taxon>Syntrophia</taxon>
        <taxon>Syntrophales</taxon>
        <taxon>Syntrophaceae</taxon>
        <taxon>Syntrophus</taxon>
    </lineage>
</organism>
<dbReference type="HOGENOM" id="CLU_083287_27_7_7"/>
<evidence type="ECO:0000313" key="2">
    <source>
        <dbReference type="EMBL" id="ABC78700.1"/>
    </source>
</evidence>
<protein>
    <submittedName>
        <fullName evidence="2">Transcriptional regulator, MarR family</fullName>
    </submittedName>
</protein>
<dbReference type="GO" id="GO:0003700">
    <property type="term" value="F:DNA-binding transcription factor activity"/>
    <property type="evidence" value="ECO:0007669"/>
    <property type="project" value="InterPro"/>
</dbReference>